<dbReference type="NCBIfam" id="NF045666">
    <property type="entry name" value="DVU1553_fam_AMP"/>
    <property type="match status" value="1"/>
</dbReference>
<reference evidence="2" key="1">
    <citation type="submission" date="2018-10" db="EMBL/GenBank/DDBJ databases">
        <title>Schaedlerella arabinophila gen. nov. sp. nov., isolated from the mouse intestinal tract and comparative analysis with the genome of the closely related altered Schaedler flora strain ASF502.</title>
        <authorList>
            <person name="Miyake S."/>
            <person name="Soh M."/>
            <person name="Seedorf H."/>
        </authorList>
    </citation>
    <scope>NUCLEOTIDE SEQUENCE [LARGE SCALE GENOMIC DNA]</scope>
    <source>
        <strain evidence="2">DSM 106076</strain>
    </source>
</reference>
<protein>
    <submittedName>
        <fullName evidence="2">Phenylacetate--CoA ligase family protein</fullName>
    </submittedName>
</protein>
<gene>
    <name evidence="2" type="ORF">EBB54_17095</name>
</gene>
<evidence type="ECO:0000259" key="1">
    <source>
        <dbReference type="Pfam" id="PF00501"/>
    </source>
</evidence>
<dbReference type="PANTHER" id="PTHR43845">
    <property type="entry name" value="BLR5969 PROTEIN"/>
    <property type="match status" value="1"/>
</dbReference>
<proteinExistence type="predicted"/>
<dbReference type="PANTHER" id="PTHR43845:SF1">
    <property type="entry name" value="BLR5969 PROTEIN"/>
    <property type="match status" value="1"/>
</dbReference>
<dbReference type="Gene3D" id="3.40.50.12780">
    <property type="entry name" value="N-terminal domain of ligase-like"/>
    <property type="match status" value="1"/>
</dbReference>
<dbReference type="Proteomes" id="UP000274920">
    <property type="component" value="Unassembled WGS sequence"/>
</dbReference>
<accession>A0A3R8JNJ4</accession>
<organism evidence="2 3">
    <name type="scientific">Schaedlerella arabinosiphila</name>
    <dbReference type="NCBI Taxonomy" id="2044587"/>
    <lineage>
        <taxon>Bacteria</taxon>
        <taxon>Bacillati</taxon>
        <taxon>Bacillota</taxon>
        <taxon>Clostridia</taxon>
        <taxon>Lachnospirales</taxon>
        <taxon>Lachnospiraceae</taxon>
        <taxon>Schaedlerella</taxon>
    </lineage>
</organism>
<dbReference type="Pfam" id="PF00501">
    <property type="entry name" value="AMP-binding"/>
    <property type="match status" value="1"/>
</dbReference>
<dbReference type="RefSeq" id="WP_125128292.1">
    <property type="nucleotide sequence ID" value="NZ_RHJS01000002.1"/>
</dbReference>
<keyword evidence="3" id="KW-1185">Reference proteome</keyword>
<dbReference type="SUPFAM" id="SSF56801">
    <property type="entry name" value="Acetyl-CoA synthetase-like"/>
    <property type="match status" value="1"/>
</dbReference>
<keyword evidence="2" id="KW-0436">Ligase</keyword>
<dbReference type="GO" id="GO:0016874">
    <property type="term" value="F:ligase activity"/>
    <property type="evidence" value="ECO:0007669"/>
    <property type="project" value="UniProtKB-KW"/>
</dbReference>
<sequence length="454" mass="52201">MIITFEQGLYEICARRIGQDGEYQRLHPDWNGGADERIFREYRKYQLQRTIRHVYENSSFYRKQFVQSGIVPDEIREFRDLEKLPFTFPDDLRGSGYGFLCISQRNVERPVTFYSSGTTGIRKRIYFSKADVRNIMDFIGTAMNTIADTKDTRILSLLTNSEGRGASELYAKSVRLRGMNAVVGDMAAPSEELFSLSVSNRCNVWFGDITTMYRIAKEMEDKTDLKSLGMKLLYVTMGHISKPVRTYLERVFACKVIAHYGLTEVGWGFAIECQECGGYHYNEMDVYAEVVDPKTGNRVKEGAVGELTYTTIGREAMPLIRYRSGDLAYLRDSGCGQKLQMIGPIVRRLEGAYQMDETHLVYPAMLEEVIYSVDEIADYRPYIDGNQLVLYVELCREDGGAVRSRLMERLEGLSEWKGMERPRIELLPSGTLRKFCFEKKHIQEIGKAAEIWQE</sequence>
<evidence type="ECO:0000313" key="2">
    <source>
        <dbReference type="EMBL" id="RRK32881.1"/>
    </source>
</evidence>
<dbReference type="InterPro" id="IPR042099">
    <property type="entry name" value="ANL_N_sf"/>
</dbReference>
<dbReference type="AlphaFoldDB" id="A0A3R8JNJ4"/>
<name>A0A3R8JNJ4_9FIRM</name>
<dbReference type="EMBL" id="RHJS01000002">
    <property type="protein sequence ID" value="RRK32881.1"/>
    <property type="molecule type" value="Genomic_DNA"/>
</dbReference>
<comment type="caution">
    <text evidence="2">The sequence shown here is derived from an EMBL/GenBank/DDBJ whole genome shotgun (WGS) entry which is preliminary data.</text>
</comment>
<dbReference type="InterPro" id="IPR000873">
    <property type="entry name" value="AMP-dep_synth/lig_dom"/>
</dbReference>
<evidence type="ECO:0000313" key="3">
    <source>
        <dbReference type="Proteomes" id="UP000274920"/>
    </source>
</evidence>
<feature type="domain" description="AMP-dependent synthetase/ligase" evidence="1">
    <location>
        <begin position="113"/>
        <end position="309"/>
    </location>
</feature>